<keyword evidence="2" id="KW-0378">Hydrolase</keyword>
<dbReference type="CDD" id="cd18793">
    <property type="entry name" value="SF2_C_SNF"/>
    <property type="match status" value="1"/>
</dbReference>
<sequence>MQPALTDFHAKYFAYELTRQRRGGDVSRISSSLFDASVDLNPHQIDAALFALQNPLVKGVVLADEVGLGKTIEASLVMAQYWAERKRRIVVICPAALRKQWANELAEKFHLPTQVLDAKTWKDLRKQGIRNPLDQDVISIFSYQFAKKMEEQLREPWDLVVIDEAHKLRNAHQDSNIIGNAIRTTFAGSKKLLLTATPLQNSLLELYGLSTVIDTNLFGDKTSFRQQYMRGENDIVGLRHRLKEFIHRTLRKDVLEYVPYTARKAYTCEFVPSEDEQRLYYLVSAYLQRAGTYGVPLQQRHLVTLVVRKLLASSTAAVRKTLESLLSRLRKIEQNEEASNDNFWSEEFFDDDFDDELLEAAEDSPHYASNDAEPIDLDQLRGEIAELEQYRELAGRIHEDAKSEALLSALNEGFSRMAERGAERKAVIFTESVRTQEYLSAYLERHGHAGRIALFSGSNNSPGTKAIYDNWLKQHAGTDRVTGSRAVDTRTAIIDHFRTDADILIATESAAEGVNLQFCSLVVNYDLPWNPQRVEQRIGRCHRYGQKHDVVVINFLNKKNHADRRVLELLTEKFQLFDGLFGASDDVLGSIESGLDFEKRIAAIYEHDLRDPAVIQAEFDQLQKELEDDIARRMTETRDKVFEHFDANIHEMLKIKHEQVQLQLDQTSRMFWQLTQHMLREQASFHSANLTFNLNEVPTGAKTQAGLYQLVSKNKDWQPDEKAHKYRLGHPLGEWVLDAGRRLDAPVAELTFDLSGFGKKISSLSEFVGQSGWLELNLLQLTSFQFEEHLVFTVFTDDGHRLDDEQCADLFLLGAALSEASVPSPPESLSTNAHRQIEARLSELLEENNEYFKRERDKLENWAEDQMKSVENQLENTKADLKAAKKQSRLANTLEEQKDAQEAIKRLTQQQRKQRQEVFDVEDAIEEKRDAMIDALERQMNQNSTSQKLFTVRWILA</sequence>
<dbReference type="Pfam" id="PF00176">
    <property type="entry name" value="SNF2-rel_dom"/>
    <property type="match status" value="1"/>
</dbReference>
<evidence type="ECO:0000313" key="9">
    <source>
        <dbReference type="Proteomes" id="UP001481413"/>
    </source>
</evidence>
<gene>
    <name evidence="8" type="ORF">NBRC116585_16570</name>
</gene>
<protein>
    <submittedName>
        <fullName evidence="8">SNF2-related protein</fullName>
    </submittedName>
</protein>
<dbReference type="InterPro" id="IPR000330">
    <property type="entry name" value="SNF2_N"/>
</dbReference>
<dbReference type="InterPro" id="IPR038718">
    <property type="entry name" value="SNF2-like_sf"/>
</dbReference>
<feature type="domain" description="Helicase C-terminal" evidence="7">
    <location>
        <begin position="402"/>
        <end position="588"/>
    </location>
</feature>
<keyword evidence="9" id="KW-1185">Reference proteome</keyword>
<keyword evidence="5" id="KW-0175">Coiled coil</keyword>
<dbReference type="SMART" id="SM00490">
    <property type="entry name" value="HELICc"/>
    <property type="match status" value="1"/>
</dbReference>
<dbReference type="EMBL" id="BAABWH010000004">
    <property type="protein sequence ID" value="GAA6145539.1"/>
    <property type="molecule type" value="Genomic_DNA"/>
</dbReference>
<evidence type="ECO:0000259" key="7">
    <source>
        <dbReference type="PROSITE" id="PS51194"/>
    </source>
</evidence>
<dbReference type="InterPro" id="IPR001650">
    <property type="entry name" value="Helicase_C-like"/>
</dbReference>
<keyword evidence="3" id="KW-0347">Helicase</keyword>
<dbReference type="Gene3D" id="3.40.50.300">
    <property type="entry name" value="P-loop containing nucleotide triphosphate hydrolases"/>
    <property type="match status" value="1"/>
</dbReference>
<keyword evidence="4" id="KW-0067">ATP-binding</keyword>
<dbReference type="CDD" id="cd18011">
    <property type="entry name" value="DEXDc_RapA"/>
    <property type="match status" value="1"/>
</dbReference>
<dbReference type="Pfam" id="PF00271">
    <property type="entry name" value="Helicase_C"/>
    <property type="match status" value="1"/>
</dbReference>
<dbReference type="SUPFAM" id="SSF52540">
    <property type="entry name" value="P-loop containing nucleoside triphosphate hydrolases"/>
    <property type="match status" value="2"/>
</dbReference>
<organism evidence="8 9">
    <name type="scientific">Thalassolituus maritimus</name>
    <dbReference type="NCBI Taxonomy" id="484498"/>
    <lineage>
        <taxon>Bacteria</taxon>
        <taxon>Pseudomonadati</taxon>
        <taxon>Pseudomonadota</taxon>
        <taxon>Gammaproteobacteria</taxon>
        <taxon>Oceanospirillales</taxon>
        <taxon>Oceanospirillaceae</taxon>
        <taxon>Thalassolituus</taxon>
    </lineage>
</organism>
<evidence type="ECO:0000256" key="2">
    <source>
        <dbReference type="ARBA" id="ARBA00022801"/>
    </source>
</evidence>
<dbReference type="InterPro" id="IPR057342">
    <property type="entry name" value="DEXDc_RapA"/>
</dbReference>
<dbReference type="PANTHER" id="PTHR10799">
    <property type="entry name" value="SNF2/RAD54 HELICASE FAMILY"/>
    <property type="match status" value="1"/>
</dbReference>
<keyword evidence="1" id="KW-0547">Nucleotide-binding</keyword>
<dbReference type="Proteomes" id="UP001481413">
    <property type="component" value="Unassembled WGS sequence"/>
</dbReference>
<dbReference type="PROSITE" id="PS51194">
    <property type="entry name" value="HELICASE_CTER"/>
    <property type="match status" value="1"/>
</dbReference>
<evidence type="ECO:0000259" key="6">
    <source>
        <dbReference type="PROSITE" id="PS51192"/>
    </source>
</evidence>
<evidence type="ECO:0000313" key="8">
    <source>
        <dbReference type="EMBL" id="GAA6145539.1"/>
    </source>
</evidence>
<dbReference type="InterPro" id="IPR049730">
    <property type="entry name" value="SNF2/RAD54-like_C"/>
</dbReference>
<dbReference type="Gene3D" id="3.40.50.10810">
    <property type="entry name" value="Tandem AAA-ATPase domain"/>
    <property type="match status" value="1"/>
</dbReference>
<evidence type="ECO:0000256" key="4">
    <source>
        <dbReference type="ARBA" id="ARBA00022840"/>
    </source>
</evidence>
<feature type="domain" description="Helicase ATP-binding" evidence="6">
    <location>
        <begin position="51"/>
        <end position="216"/>
    </location>
</feature>
<evidence type="ECO:0000256" key="3">
    <source>
        <dbReference type="ARBA" id="ARBA00022806"/>
    </source>
</evidence>
<dbReference type="RefSeq" id="WP_353294531.1">
    <property type="nucleotide sequence ID" value="NZ_BAABWH010000004.1"/>
</dbReference>
<feature type="coiled-coil region" evidence="5">
    <location>
        <begin position="834"/>
        <end position="917"/>
    </location>
</feature>
<dbReference type="InterPro" id="IPR027417">
    <property type="entry name" value="P-loop_NTPase"/>
</dbReference>
<name>A0ABP9ZZF6_9GAMM</name>
<accession>A0ABP9ZZF6</accession>
<evidence type="ECO:0000256" key="1">
    <source>
        <dbReference type="ARBA" id="ARBA00022741"/>
    </source>
</evidence>
<reference evidence="8 9" key="1">
    <citation type="submission" date="2024-04" db="EMBL/GenBank/DDBJ databases">
        <title>Draft genome sequence of Thalassolituus maritimus NBRC 116585.</title>
        <authorList>
            <person name="Miyakawa T."/>
            <person name="Kusuya Y."/>
            <person name="Miura T."/>
        </authorList>
    </citation>
    <scope>NUCLEOTIDE SEQUENCE [LARGE SCALE GENOMIC DNA]</scope>
    <source>
        <strain evidence="8 9">5NW40-0001</strain>
    </source>
</reference>
<comment type="caution">
    <text evidence="8">The sequence shown here is derived from an EMBL/GenBank/DDBJ whole genome shotgun (WGS) entry which is preliminary data.</text>
</comment>
<evidence type="ECO:0000256" key="5">
    <source>
        <dbReference type="SAM" id="Coils"/>
    </source>
</evidence>
<proteinExistence type="predicted"/>
<dbReference type="InterPro" id="IPR014001">
    <property type="entry name" value="Helicase_ATP-bd"/>
</dbReference>
<dbReference type="SMART" id="SM00487">
    <property type="entry name" value="DEXDc"/>
    <property type="match status" value="1"/>
</dbReference>
<dbReference type="PROSITE" id="PS51192">
    <property type="entry name" value="HELICASE_ATP_BIND_1"/>
    <property type="match status" value="1"/>
</dbReference>